<reference evidence="1" key="1">
    <citation type="submission" date="2020-11" db="EMBL/GenBank/DDBJ databases">
        <authorList>
            <consortium name="DOE Joint Genome Institute"/>
            <person name="Ahrendt S."/>
            <person name="Riley R."/>
            <person name="Andreopoulos W."/>
            <person name="Labutti K."/>
            <person name="Pangilinan J."/>
            <person name="Ruiz-Duenas F.J."/>
            <person name="Barrasa J.M."/>
            <person name="Sanchez-Garcia M."/>
            <person name="Camarero S."/>
            <person name="Miyauchi S."/>
            <person name="Serrano A."/>
            <person name="Linde D."/>
            <person name="Babiker R."/>
            <person name="Drula E."/>
            <person name="Ayuso-Fernandez I."/>
            <person name="Pacheco R."/>
            <person name="Padilla G."/>
            <person name="Ferreira P."/>
            <person name="Barriuso J."/>
            <person name="Kellner H."/>
            <person name="Castanera R."/>
            <person name="Alfaro M."/>
            <person name="Ramirez L."/>
            <person name="Pisabarro A.G."/>
            <person name="Kuo A."/>
            <person name="Tritt A."/>
            <person name="Lipzen A."/>
            <person name="He G."/>
            <person name="Yan M."/>
            <person name="Ng V."/>
            <person name="Cullen D."/>
            <person name="Martin F."/>
            <person name="Rosso M.-N."/>
            <person name="Henrissat B."/>
            <person name="Hibbett D."/>
            <person name="Martinez A.T."/>
            <person name="Grigoriev I.V."/>
        </authorList>
    </citation>
    <scope>NUCLEOTIDE SEQUENCE</scope>
    <source>
        <strain evidence="1">MF-IS2</strain>
    </source>
</reference>
<protein>
    <submittedName>
        <fullName evidence="1">Uncharacterized protein</fullName>
    </submittedName>
</protein>
<gene>
    <name evidence="1" type="ORF">P691DRAFT_783237</name>
</gene>
<feature type="non-terminal residue" evidence="1">
    <location>
        <position position="1"/>
    </location>
</feature>
<sequence length="100" mass="11554">VSLTYVNPKKGKSKGSLVLNVDALTEKFGNDLDSGFSYSRYLEAVPYYLHFQSNRDVEVTEDGQACGSWTKTWINHFHFFASQPNVNDLYPFWRSHEKDL</sequence>
<dbReference type="AlphaFoldDB" id="A0A9P6BVT5"/>
<organism evidence="1 2">
    <name type="scientific">Macrolepiota fuliginosa MF-IS2</name>
    <dbReference type="NCBI Taxonomy" id="1400762"/>
    <lineage>
        <taxon>Eukaryota</taxon>
        <taxon>Fungi</taxon>
        <taxon>Dikarya</taxon>
        <taxon>Basidiomycota</taxon>
        <taxon>Agaricomycotina</taxon>
        <taxon>Agaricomycetes</taxon>
        <taxon>Agaricomycetidae</taxon>
        <taxon>Agaricales</taxon>
        <taxon>Agaricineae</taxon>
        <taxon>Agaricaceae</taxon>
        <taxon>Macrolepiota</taxon>
    </lineage>
</organism>
<proteinExistence type="predicted"/>
<dbReference type="EMBL" id="MU152830">
    <property type="protein sequence ID" value="KAF9440124.1"/>
    <property type="molecule type" value="Genomic_DNA"/>
</dbReference>
<evidence type="ECO:0000313" key="2">
    <source>
        <dbReference type="Proteomes" id="UP000807342"/>
    </source>
</evidence>
<name>A0A9P6BVT5_9AGAR</name>
<comment type="caution">
    <text evidence="1">The sequence shown here is derived from an EMBL/GenBank/DDBJ whole genome shotgun (WGS) entry which is preliminary data.</text>
</comment>
<keyword evidence="2" id="KW-1185">Reference proteome</keyword>
<accession>A0A9P6BVT5</accession>
<evidence type="ECO:0000313" key="1">
    <source>
        <dbReference type="EMBL" id="KAF9440124.1"/>
    </source>
</evidence>
<dbReference type="Proteomes" id="UP000807342">
    <property type="component" value="Unassembled WGS sequence"/>
</dbReference>
<dbReference type="OrthoDB" id="3018573at2759"/>